<reference evidence="3 4" key="1">
    <citation type="submission" date="2020-07" db="EMBL/GenBank/DDBJ databases">
        <title>Halieaceae bacterium, F7430, whole genome shotgun sequencing project.</title>
        <authorList>
            <person name="Jiang S."/>
            <person name="Liu Z.W."/>
            <person name="Du Z.J."/>
        </authorList>
    </citation>
    <scope>NUCLEOTIDE SEQUENCE [LARGE SCALE GENOMIC DNA]</scope>
    <source>
        <strain evidence="3 4">F7430</strain>
    </source>
</reference>
<dbReference type="AlphaFoldDB" id="A0A7W2TUC1"/>
<evidence type="ECO:0000259" key="2">
    <source>
        <dbReference type="Pfam" id="PF07589"/>
    </source>
</evidence>
<keyword evidence="1" id="KW-0812">Transmembrane</keyword>
<name>A0A7W2TUC1_9GAMM</name>
<dbReference type="NCBIfam" id="TIGR02595">
    <property type="entry name" value="PEP_CTERM"/>
    <property type="match status" value="1"/>
</dbReference>
<organism evidence="3 4">
    <name type="scientific">Sediminihaliea albiluteola</name>
    <dbReference type="NCBI Taxonomy" id="2758564"/>
    <lineage>
        <taxon>Bacteria</taxon>
        <taxon>Pseudomonadati</taxon>
        <taxon>Pseudomonadota</taxon>
        <taxon>Gammaproteobacteria</taxon>
        <taxon>Cellvibrionales</taxon>
        <taxon>Halieaceae</taxon>
        <taxon>Sediminihaliea</taxon>
    </lineage>
</organism>
<proteinExistence type="predicted"/>
<keyword evidence="4" id="KW-1185">Reference proteome</keyword>
<dbReference type="Proteomes" id="UP000539350">
    <property type="component" value="Unassembled WGS sequence"/>
</dbReference>
<feature type="domain" description="Ice-binding protein C-terminal" evidence="2">
    <location>
        <begin position="166"/>
        <end position="188"/>
    </location>
</feature>
<comment type="caution">
    <text evidence="3">The sequence shown here is derived from an EMBL/GenBank/DDBJ whole genome shotgun (WGS) entry which is preliminary data.</text>
</comment>
<dbReference type="EMBL" id="JACFXU010000013">
    <property type="protein sequence ID" value="MBA6412064.1"/>
    <property type="molecule type" value="Genomic_DNA"/>
</dbReference>
<evidence type="ECO:0000313" key="3">
    <source>
        <dbReference type="EMBL" id="MBA6412064.1"/>
    </source>
</evidence>
<evidence type="ECO:0000256" key="1">
    <source>
        <dbReference type="SAM" id="Phobius"/>
    </source>
</evidence>
<keyword evidence="1" id="KW-0472">Membrane</keyword>
<protein>
    <submittedName>
        <fullName evidence="3">PEP-CTERM sorting domain-containing protein</fullName>
    </submittedName>
</protein>
<feature type="transmembrane region" description="Helical" evidence="1">
    <location>
        <begin position="167"/>
        <end position="186"/>
    </location>
</feature>
<evidence type="ECO:0000313" key="4">
    <source>
        <dbReference type="Proteomes" id="UP000539350"/>
    </source>
</evidence>
<sequence length="192" mass="20002">MAAPLSAAVIVTPNGGTDTANPSGTYVYGWEFNVNSQITVDHLAIYDSGLDGLAESHDIGIWNPAGALLLSATIASGTGTVLDGLFRLVDVSNTVLAVGSGYVIAATNFDVDLMRVNASYLTIGPEISFVESRFLDTGGSLDRPTNSIGSLKYFGPSFTVIDSSTAVPIPATLALFGLGLAILGWSRRNKRS</sequence>
<dbReference type="InterPro" id="IPR013424">
    <property type="entry name" value="Ice-binding_C"/>
</dbReference>
<keyword evidence="1" id="KW-1133">Transmembrane helix</keyword>
<dbReference type="Pfam" id="PF07589">
    <property type="entry name" value="PEP-CTERM"/>
    <property type="match status" value="1"/>
</dbReference>
<gene>
    <name evidence="3" type="ORF">H2508_02935</name>
</gene>
<accession>A0A7W2TUC1</accession>